<protein>
    <recommendedName>
        <fullName evidence="2 8">Carbonic anhydrase</fullName>
        <ecNumber evidence="2 8">4.2.1.1</ecNumber>
    </recommendedName>
    <alternativeName>
        <fullName evidence="8">Carbonate dehydratase</fullName>
    </alternativeName>
</protein>
<dbReference type="Proteomes" id="UP000070444">
    <property type="component" value="Unassembled WGS sequence"/>
</dbReference>
<evidence type="ECO:0000313" key="9">
    <source>
        <dbReference type="EMBL" id="KXN72292.1"/>
    </source>
</evidence>
<dbReference type="GO" id="GO:0004089">
    <property type="term" value="F:carbonate dehydratase activity"/>
    <property type="evidence" value="ECO:0007669"/>
    <property type="project" value="UniProtKB-UniRule"/>
</dbReference>
<keyword evidence="4 7" id="KW-0862">Zinc</keyword>
<keyword evidence="10" id="KW-1185">Reference proteome</keyword>
<comment type="similarity">
    <text evidence="1 8">Belongs to the beta-class carbonic anhydrase family.</text>
</comment>
<organism evidence="9 10">
    <name type="scientific">Conidiobolus coronatus (strain ATCC 28846 / CBS 209.66 / NRRL 28638)</name>
    <name type="common">Delacroixia coronata</name>
    <dbReference type="NCBI Taxonomy" id="796925"/>
    <lineage>
        <taxon>Eukaryota</taxon>
        <taxon>Fungi</taxon>
        <taxon>Fungi incertae sedis</taxon>
        <taxon>Zoopagomycota</taxon>
        <taxon>Entomophthoromycotina</taxon>
        <taxon>Entomophthoromycetes</taxon>
        <taxon>Entomophthorales</taxon>
        <taxon>Ancylistaceae</taxon>
        <taxon>Conidiobolus</taxon>
    </lineage>
</organism>
<dbReference type="GO" id="GO:0015976">
    <property type="term" value="P:carbon utilization"/>
    <property type="evidence" value="ECO:0007669"/>
    <property type="project" value="InterPro"/>
</dbReference>
<dbReference type="InterPro" id="IPR001765">
    <property type="entry name" value="Carbonic_anhydrase"/>
</dbReference>
<dbReference type="OMA" id="GWVFDIH"/>
<evidence type="ECO:0000256" key="4">
    <source>
        <dbReference type="ARBA" id="ARBA00022833"/>
    </source>
</evidence>
<dbReference type="PANTHER" id="PTHR11002">
    <property type="entry name" value="CARBONIC ANHYDRASE"/>
    <property type="match status" value="1"/>
</dbReference>
<evidence type="ECO:0000256" key="6">
    <source>
        <dbReference type="ARBA" id="ARBA00048348"/>
    </source>
</evidence>
<dbReference type="PROSITE" id="PS00705">
    <property type="entry name" value="PROK_CO2_ANHYDRASE_2"/>
    <property type="match status" value="1"/>
</dbReference>
<dbReference type="SUPFAM" id="SSF53056">
    <property type="entry name" value="beta-carbonic anhydrase, cab"/>
    <property type="match status" value="1"/>
</dbReference>
<dbReference type="EC" id="4.2.1.1" evidence="2 8"/>
<accession>A0A137PBH6</accession>
<feature type="binding site" evidence="7">
    <location>
        <position position="104"/>
    </location>
    <ligand>
        <name>Zn(2+)</name>
        <dbReference type="ChEBI" id="CHEBI:29105"/>
    </ligand>
</feature>
<dbReference type="AlphaFoldDB" id="A0A137PBH6"/>
<evidence type="ECO:0000256" key="1">
    <source>
        <dbReference type="ARBA" id="ARBA00006217"/>
    </source>
</evidence>
<keyword evidence="3 7" id="KW-0479">Metal-binding</keyword>
<dbReference type="CDD" id="cd00883">
    <property type="entry name" value="beta_CA_cladeA"/>
    <property type="match status" value="1"/>
</dbReference>
<dbReference type="GO" id="GO:0008270">
    <property type="term" value="F:zinc ion binding"/>
    <property type="evidence" value="ECO:0007669"/>
    <property type="project" value="UniProtKB-UniRule"/>
</dbReference>
<dbReference type="InterPro" id="IPR036874">
    <property type="entry name" value="Carbonic_anhydrase_sf"/>
</dbReference>
<comment type="cofactor">
    <cofactor evidence="7">
        <name>Zn(2+)</name>
        <dbReference type="ChEBI" id="CHEBI:29105"/>
    </cofactor>
    <text evidence="7">Binds 1 zinc ion per subunit.</text>
</comment>
<dbReference type="STRING" id="796925.A0A137PBH6"/>
<proteinExistence type="inferred from homology"/>
<feature type="binding site" evidence="7">
    <location>
        <position position="50"/>
    </location>
    <ligand>
        <name>Zn(2+)</name>
        <dbReference type="ChEBI" id="CHEBI:29105"/>
    </ligand>
</feature>
<gene>
    <name evidence="9" type="ORF">CONCODRAFT_77879</name>
</gene>
<feature type="binding site" evidence="7">
    <location>
        <position position="48"/>
    </location>
    <ligand>
        <name>Zn(2+)</name>
        <dbReference type="ChEBI" id="CHEBI:29105"/>
    </ligand>
</feature>
<evidence type="ECO:0000256" key="2">
    <source>
        <dbReference type="ARBA" id="ARBA00012925"/>
    </source>
</evidence>
<dbReference type="Pfam" id="PF00484">
    <property type="entry name" value="Pro_CA"/>
    <property type="match status" value="1"/>
</dbReference>
<comment type="catalytic activity">
    <reaction evidence="6 8">
        <text>hydrogencarbonate + H(+) = CO2 + H2O</text>
        <dbReference type="Rhea" id="RHEA:10748"/>
        <dbReference type="ChEBI" id="CHEBI:15377"/>
        <dbReference type="ChEBI" id="CHEBI:15378"/>
        <dbReference type="ChEBI" id="CHEBI:16526"/>
        <dbReference type="ChEBI" id="CHEBI:17544"/>
        <dbReference type="EC" id="4.2.1.1"/>
    </reaction>
</comment>
<sequence length="197" mass="22032">MTATQSVQNVQDLIERNKIWAENFKKNHADRLQSNASGQSPKVLWIGCSDSRVPETEILQCIPGDIFVHRNIANVVVPSDVSYLSVLQYAVEHLKVEEIVVCGHTKCGGVHASLSPNKHGFVDNWLHNIKMVAESHKEELDTIKDPEQKANRLIELNVQQSVSNLTNSLPLTIHGWVYDVATGLVRDLKINKKTNGH</sequence>
<name>A0A137PBH6_CONC2</name>
<dbReference type="GO" id="GO:0034599">
    <property type="term" value="P:cellular response to oxidative stress"/>
    <property type="evidence" value="ECO:0007669"/>
    <property type="project" value="TreeGrafter"/>
</dbReference>
<evidence type="ECO:0000256" key="8">
    <source>
        <dbReference type="RuleBase" id="RU003956"/>
    </source>
</evidence>
<evidence type="ECO:0000313" key="10">
    <source>
        <dbReference type="Proteomes" id="UP000070444"/>
    </source>
</evidence>
<dbReference type="GO" id="GO:0071244">
    <property type="term" value="P:cellular response to carbon dioxide"/>
    <property type="evidence" value="ECO:0007669"/>
    <property type="project" value="TreeGrafter"/>
</dbReference>
<evidence type="ECO:0000256" key="3">
    <source>
        <dbReference type="ARBA" id="ARBA00022723"/>
    </source>
</evidence>
<evidence type="ECO:0000256" key="7">
    <source>
        <dbReference type="PIRSR" id="PIRSR601765-1"/>
    </source>
</evidence>
<dbReference type="EMBL" id="KQ964456">
    <property type="protein sequence ID" value="KXN72292.1"/>
    <property type="molecule type" value="Genomic_DNA"/>
</dbReference>
<feature type="binding site" evidence="7">
    <location>
        <position position="107"/>
    </location>
    <ligand>
        <name>Zn(2+)</name>
        <dbReference type="ChEBI" id="CHEBI:29105"/>
    </ligand>
</feature>
<dbReference type="SMART" id="SM00947">
    <property type="entry name" value="Pro_CA"/>
    <property type="match status" value="1"/>
</dbReference>
<dbReference type="InterPro" id="IPR015892">
    <property type="entry name" value="Carbonic_anhydrase_CS"/>
</dbReference>
<keyword evidence="5 8" id="KW-0456">Lyase</keyword>
<evidence type="ECO:0000256" key="5">
    <source>
        <dbReference type="ARBA" id="ARBA00023239"/>
    </source>
</evidence>
<dbReference type="PANTHER" id="PTHR11002:SF76">
    <property type="entry name" value="CARBONIC ANHYDRASE"/>
    <property type="match status" value="1"/>
</dbReference>
<dbReference type="Gene3D" id="3.40.1050.10">
    <property type="entry name" value="Carbonic anhydrase"/>
    <property type="match status" value="1"/>
</dbReference>
<comment type="function">
    <text evidence="8">Reversible hydration of carbon dioxide.</text>
</comment>
<reference evidence="9 10" key="1">
    <citation type="journal article" date="2015" name="Genome Biol. Evol.">
        <title>Phylogenomic analyses indicate that early fungi evolved digesting cell walls of algal ancestors of land plants.</title>
        <authorList>
            <person name="Chang Y."/>
            <person name="Wang S."/>
            <person name="Sekimoto S."/>
            <person name="Aerts A.L."/>
            <person name="Choi C."/>
            <person name="Clum A."/>
            <person name="LaButti K.M."/>
            <person name="Lindquist E.A."/>
            <person name="Yee Ngan C."/>
            <person name="Ohm R.A."/>
            <person name="Salamov A.A."/>
            <person name="Grigoriev I.V."/>
            <person name="Spatafora J.W."/>
            <person name="Berbee M.L."/>
        </authorList>
    </citation>
    <scope>NUCLEOTIDE SEQUENCE [LARGE SCALE GENOMIC DNA]</scope>
    <source>
        <strain evidence="9 10">NRRL 28638</strain>
    </source>
</reference>
<dbReference type="OrthoDB" id="10248475at2759"/>